<reference evidence="3" key="1">
    <citation type="submission" date="2015-09" db="EMBL/GenBank/DDBJ databases">
        <authorList>
            <consortium name="Pathogen Informatics"/>
        </authorList>
    </citation>
    <scope>NUCLEOTIDE SEQUENCE [LARGE SCALE GENOMIC DNA]</scope>
    <source>
        <strain evidence="3">Lake Konstanz</strain>
    </source>
</reference>
<evidence type="ECO:0000313" key="2">
    <source>
        <dbReference type="EMBL" id="CUE64459.1"/>
    </source>
</evidence>
<keyword evidence="3" id="KW-1185">Reference proteome</keyword>
<evidence type="ECO:0000313" key="3">
    <source>
        <dbReference type="Proteomes" id="UP000051952"/>
    </source>
</evidence>
<dbReference type="AlphaFoldDB" id="A0A0S4IHE6"/>
<organism evidence="2 3">
    <name type="scientific">Bodo saltans</name>
    <name type="common">Flagellated protozoan</name>
    <dbReference type="NCBI Taxonomy" id="75058"/>
    <lineage>
        <taxon>Eukaryota</taxon>
        <taxon>Discoba</taxon>
        <taxon>Euglenozoa</taxon>
        <taxon>Kinetoplastea</taxon>
        <taxon>Metakinetoplastina</taxon>
        <taxon>Eubodonida</taxon>
        <taxon>Bodonidae</taxon>
        <taxon>Bodo</taxon>
    </lineage>
</organism>
<sequence length="496" mass="52385">MHYKFLKETTLTMQSSSAAVDEKISAVIGHLVSLKDIIASGLRCPALVTASLERVPREQRAAVVEMDKQLRALLSTAEIRAASSASEAMLSPPGNNNNNGALSKSSSVVASTPQRRSAAPAAASTANDDDDELVMDSGPSLMSPPTPKQRGNGAAADDAITPHHQSSSTTSPLSPLSPGVSSGSTTTANAVAGSDNKKSVSSLFRVAFLGSSDTPQAIGNERIPKPLTTGLVHGNEGPMRALLLQHKSTLLDGLLQLLEGNGGEMHEALSNSNMLWLQRHPADFQAQAIEASRMNAFVKSAAARAASLKRKEAGGGEIGGNGEGPTLVSSASAASSSSRGTADSNVEGTLRQLLFLNLQLKYPAEQWAPLLHIRDDTLSTIRSYRTEYDNAILHAKVAVSCFPSLVRLYNALDTVLTSLSHLNIYASPVDIQDLMLERCTNALVEAQVVQHDHQDVARHAAVLRAVEDCAAHVIDCMKIALRDLCEVPVPPSSESS</sequence>
<feature type="compositionally biased region" description="Low complexity" evidence="1">
    <location>
        <begin position="329"/>
        <end position="338"/>
    </location>
</feature>
<feature type="compositionally biased region" description="Low complexity" evidence="1">
    <location>
        <begin position="166"/>
        <end position="187"/>
    </location>
</feature>
<dbReference type="VEuPathDB" id="TriTrypDB:BSAL_50575"/>
<feature type="region of interest" description="Disordered" evidence="1">
    <location>
        <begin position="85"/>
        <end position="195"/>
    </location>
</feature>
<dbReference type="Proteomes" id="UP000051952">
    <property type="component" value="Unassembled WGS sequence"/>
</dbReference>
<protein>
    <submittedName>
        <fullName evidence="2">Uncharacterized protein</fullName>
    </submittedName>
</protein>
<feature type="region of interest" description="Disordered" evidence="1">
    <location>
        <begin position="311"/>
        <end position="344"/>
    </location>
</feature>
<evidence type="ECO:0000256" key="1">
    <source>
        <dbReference type="SAM" id="MobiDB-lite"/>
    </source>
</evidence>
<dbReference type="EMBL" id="CYKH01000044">
    <property type="protein sequence ID" value="CUE64459.1"/>
    <property type="molecule type" value="Genomic_DNA"/>
</dbReference>
<feature type="compositionally biased region" description="Low complexity" evidence="1">
    <location>
        <begin position="110"/>
        <end position="126"/>
    </location>
</feature>
<accession>A0A0S4IHE6</accession>
<name>A0A0S4IHE6_BODSA</name>
<proteinExistence type="predicted"/>
<feature type="compositionally biased region" description="Polar residues" evidence="1">
    <location>
        <begin position="93"/>
        <end position="109"/>
    </location>
</feature>
<gene>
    <name evidence="2" type="ORF">BSAL_50575</name>
</gene>